<dbReference type="Gene3D" id="3.30.70.330">
    <property type="match status" value="1"/>
</dbReference>
<dbReference type="CDD" id="cd00590">
    <property type="entry name" value="RRM_SF"/>
    <property type="match status" value="1"/>
</dbReference>
<reference evidence="7 8" key="1">
    <citation type="journal article" date="2023" name="Hortic Res">
        <title>Pangenome of water caltrop reveals structural variations and asymmetric subgenome divergence after allopolyploidization.</title>
        <authorList>
            <person name="Zhang X."/>
            <person name="Chen Y."/>
            <person name="Wang L."/>
            <person name="Yuan Y."/>
            <person name="Fang M."/>
            <person name="Shi L."/>
            <person name="Lu R."/>
            <person name="Comes H.P."/>
            <person name="Ma Y."/>
            <person name="Chen Y."/>
            <person name="Huang G."/>
            <person name="Zhou Y."/>
            <person name="Zheng Z."/>
            <person name="Qiu Y."/>
        </authorList>
    </citation>
    <scope>NUCLEOTIDE SEQUENCE [LARGE SCALE GENOMIC DNA]</scope>
    <source>
        <tissue evidence="7">Roots</tissue>
    </source>
</reference>
<dbReference type="PROSITE" id="PS50004">
    <property type="entry name" value="C2"/>
    <property type="match status" value="1"/>
</dbReference>
<organism evidence="7 8">
    <name type="scientific">Trapa incisa</name>
    <dbReference type="NCBI Taxonomy" id="236973"/>
    <lineage>
        <taxon>Eukaryota</taxon>
        <taxon>Viridiplantae</taxon>
        <taxon>Streptophyta</taxon>
        <taxon>Embryophyta</taxon>
        <taxon>Tracheophyta</taxon>
        <taxon>Spermatophyta</taxon>
        <taxon>Magnoliopsida</taxon>
        <taxon>eudicotyledons</taxon>
        <taxon>Gunneridae</taxon>
        <taxon>Pentapetalae</taxon>
        <taxon>rosids</taxon>
        <taxon>malvids</taxon>
        <taxon>Myrtales</taxon>
        <taxon>Lythraceae</taxon>
        <taxon>Trapa</taxon>
    </lineage>
</organism>
<feature type="region of interest" description="Disordered" evidence="4">
    <location>
        <begin position="83"/>
        <end position="219"/>
    </location>
</feature>
<feature type="compositionally biased region" description="Basic residues" evidence="4">
    <location>
        <begin position="93"/>
        <end position="114"/>
    </location>
</feature>
<comment type="caution">
    <text evidence="7">The sequence shown here is derived from an EMBL/GenBank/DDBJ whole genome shotgun (WGS) entry which is preliminary data.</text>
</comment>
<evidence type="ECO:0000256" key="3">
    <source>
        <dbReference type="PROSITE-ProRule" id="PRU00176"/>
    </source>
</evidence>
<gene>
    <name evidence="7" type="ORF">SAY87_023118</name>
</gene>
<dbReference type="EMBL" id="JAXIOK010000011">
    <property type="protein sequence ID" value="KAK4759987.1"/>
    <property type="molecule type" value="Genomic_DNA"/>
</dbReference>
<dbReference type="PANTHER" id="PTHR46502">
    <property type="entry name" value="C2 DOMAIN-CONTAINING"/>
    <property type="match status" value="1"/>
</dbReference>
<dbReference type="SUPFAM" id="SSF49562">
    <property type="entry name" value="C2 domain (Calcium/lipid-binding domain, CaLB)"/>
    <property type="match status" value="1"/>
</dbReference>
<evidence type="ECO:0000313" key="8">
    <source>
        <dbReference type="Proteomes" id="UP001345219"/>
    </source>
</evidence>
<evidence type="ECO:0008006" key="9">
    <source>
        <dbReference type="Google" id="ProtNLM"/>
    </source>
</evidence>
<dbReference type="PROSITE" id="PS50102">
    <property type="entry name" value="RRM"/>
    <property type="match status" value="1"/>
</dbReference>
<dbReference type="InterPro" id="IPR000504">
    <property type="entry name" value="RRM_dom"/>
</dbReference>
<evidence type="ECO:0000256" key="1">
    <source>
        <dbReference type="ARBA" id="ARBA00022723"/>
    </source>
</evidence>
<accession>A0AAN7K5G2</accession>
<dbReference type="Gene3D" id="2.60.40.150">
    <property type="entry name" value="C2 domain"/>
    <property type="match status" value="1"/>
</dbReference>
<feature type="compositionally biased region" description="Basic and acidic residues" evidence="4">
    <location>
        <begin position="83"/>
        <end position="92"/>
    </location>
</feature>
<dbReference type="Pfam" id="PF00168">
    <property type="entry name" value="C2"/>
    <property type="match status" value="1"/>
</dbReference>
<dbReference type="InterPro" id="IPR012677">
    <property type="entry name" value="Nucleotide-bd_a/b_plait_sf"/>
</dbReference>
<evidence type="ECO:0000313" key="7">
    <source>
        <dbReference type="EMBL" id="KAK4759987.1"/>
    </source>
</evidence>
<feature type="domain" description="RRM" evidence="6">
    <location>
        <begin position="1"/>
        <end position="83"/>
    </location>
</feature>
<name>A0AAN7K5G2_9MYRT</name>
<dbReference type="InterPro" id="IPR035892">
    <property type="entry name" value="C2_domain_sf"/>
</dbReference>
<sequence>MADMRAEEGAPQEERMEGTGNRAMEAFWSEIFHWIAGTEILLTEPRGFAFIEFVDSYDAADAQHRLNGEIFAGKRLSVVVAAETRKRPQEMHHRNRSGRPARNRGYHGRSRSRSLSRSPSPRATSGSRVRSPRATSGSRARSPRATSGSRARQHSRSYSPAPRRHKDYSVSPSERQRQELSTSPRGPARDNGGQEYKGGNSRWRSSRSPSGSRSREFELPNFPVQVSAYTDTSEEEEGNGCWDIGGFAFECKGSRQHRFPQYGKIDPYVVIKYKNQERKSSVAREQGGSPSWNEKFTFRAEYPGNSHQCKLTLTLMDKDTFSADDFLGEVTIHVEDLLAFGVEQGTAQMRPTKYRVVGSDNRYCGEIQVGVSFNLKVEEECRGLEIGGWKQSES</sequence>
<dbReference type="SUPFAM" id="SSF54928">
    <property type="entry name" value="RNA-binding domain, RBD"/>
    <property type="match status" value="1"/>
</dbReference>
<keyword evidence="3" id="KW-0694">RNA-binding</keyword>
<dbReference type="PANTHER" id="PTHR46502:SF15">
    <property type="entry name" value="16 KDA PHLOEM PROTEIN 1"/>
    <property type="match status" value="1"/>
</dbReference>
<dbReference type="SMART" id="SM00239">
    <property type="entry name" value="C2"/>
    <property type="match status" value="1"/>
</dbReference>
<keyword evidence="1" id="KW-0479">Metal-binding</keyword>
<feature type="compositionally biased region" description="Polar residues" evidence="4">
    <location>
        <begin position="123"/>
        <end position="150"/>
    </location>
</feature>
<evidence type="ECO:0000259" key="5">
    <source>
        <dbReference type="PROSITE" id="PS50004"/>
    </source>
</evidence>
<evidence type="ECO:0000259" key="6">
    <source>
        <dbReference type="PROSITE" id="PS50102"/>
    </source>
</evidence>
<dbReference type="GO" id="GO:0003723">
    <property type="term" value="F:RNA binding"/>
    <property type="evidence" value="ECO:0007669"/>
    <property type="project" value="UniProtKB-UniRule"/>
</dbReference>
<dbReference type="Pfam" id="PF00076">
    <property type="entry name" value="RRM_1"/>
    <property type="match status" value="1"/>
</dbReference>
<dbReference type="InterPro" id="IPR035979">
    <property type="entry name" value="RBD_domain_sf"/>
</dbReference>
<feature type="domain" description="C2" evidence="5">
    <location>
        <begin position="220"/>
        <end position="347"/>
    </location>
</feature>
<evidence type="ECO:0000256" key="2">
    <source>
        <dbReference type="ARBA" id="ARBA00022837"/>
    </source>
</evidence>
<keyword evidence="2" id="KW-0106">Calcium</keyword>
<dbReference type="Proteomes" id="UP001345219">
    <property type="component" value="Chromosome 17"/>
</dbReference>
<dbReference type="InterPro" id="IPR000008">
    <property type="entry name" value="C2_dom"/>
</dbReference>
<protein>
    <recommendedName>
        <fullName evidence="9">C2 domain-containing protein</fullName>
    </recommendedName>
</protein>
<proteinExistence type="predicted"/>
<keyword evidence="8" id="KW-1185">Reference proteome</keyword>
<feature type="compositionally biased region" description="Low complexity" evidence="4">
    <location>
        <begin position="201"/>
        <end position="212"/>
    </location>
</feature>
<dbReference type="GO" id="GO:0046872">
    <property type="term" value="F:metal ion binding"/>
    <property type="evidence" value="ECO:0007669"/>
    <property type="project" value="UniProtKB-KW"/>
</dbReference>
<dbReference type="AlphaFoldDB" id="A0AAN7K5G2"/>
<evidence type="ECO:0000256" key="4">
    <source>
        <dbReference type="SAM" id="MobiDB-lite"/>
    </source>
</evidence>